<dbReference type="STRING" id="763665.A0A2G5B2N5"/>
<dbReference type="FunFam" id="3.40.309.10:FF:000002">
    <property type="entry name" value="Methylmalonate-semialdehyde dehydrogenase (Acylating)"/>
    <property type="match status" value="1"/>
</dbReference>
<dbReference type="Proteomes" id="UP000242474">
    <property type="component" value="Unassembled WGS sequence"/>
</dbReference>
<dbReference type="AlphaFoldDB" id="A0A2G5B2N5"/>
<feature type="domain" description="Aldehyde dehydrogenase" evidence="1">
    <location>
        <begin position="1"/>
        <end position="423"/>
    </location>
</feature>
<dbReference type="Pfam" id="PF00171">
    <property type="entry name" value="Aldedh"/>
    <property type="match status" value="1"/>
</dbReference>
<dbReference type="GO" id="GO:0006574">
    <property type="term" value="P:L-valine catabolic process"/>
    <property type="evidence" value="ECO:0007669"/>
    <property type="project" value="TreeGrafter"/>
</dbReference>
<evidence type="ECO:0000259" key="1">
    <source>
        <dbReference type="Pfam" id="PF00171"/>
    </source>
</evidence>
<proteinExistence type="predicted"/>
<sequence length="440" mass="46508">MTLKARAAVLLRLYKRLQEHADELAALVEREHGKTRTEAQGDVAKGLETLEYAIALPHVAAGRVETVSRGVQCRDERVALGVVAAVVPFNFPFMVPFWTLPIALGMGNTCVLKPSEKVPLTMTRVCALAADVLPPGVLNVVHGDRRAAAALVEHSSVRALTFVGTSAVAEQIHARATLLGKRVLALGGAKNHLVALPDCDVEMTAQDVVASFTGCAGERCMAASVLLIVGDQPALVDRIVAKARALRPTGHLADGNPAGDVAPTMGPVIDTAALLRIEDAVARAEAAGAAVLLDGRVAADFTGRRAESGGFWIGPSVLRHQSATDDAMHREIFGPVLSILHCSTPEEALAVENANEYGNAACVYTASGAAAEYFSQRFQAAMIGVNIGVPVPREPFSFGGINRSRFGAGDITGDAAVEFFSYRRKITTKWAVSAEKSWMS</sequence>
<dbReference type="PANTHER" id="PTHR43866">
    <property type="entry name" value="MALONATE-SEMIALDEHYDE DEHYDROGENASE"/>
    <property type="match status" value="1"/>
</dbReference>
<dbReference type="InterPro" id="IPR016161">
    <property type="entry name" value="Ald_DH/histidinol_DH"/>
</dbReference>
<dbReference type="InterPro" id="IPR016163">
    <property type="entry name" value="Ald_DH_C"/>
</dbReference>
<dbReference type="InterPro" id="IPR015590">
    <property type="entry name" value="Aldehyde_DH_dom"/>
</dbReference>
<reference evidence="2 3" key="1">
    <citation type="journal article" date="2015" name="Genome Biol. Evol.">
        <title>Phylogenomic analyses indicate that early fungi evolved digesting cell walls of algal ancestors of land plants.</title>
        <authorList>
            <person name="Chang Y."/>
            <person name="Wang S."/>
            <person name="Sekimoto S."/>
            <person name="Aerts A.L."/>
            <person name="Choi C."/>
            <person name="Clum A."/>
            <person name="LaButti K.M."/>
            <person name="Lindquist E.A."/>
            <person name="Yee Ngan C."/>
            <person name="Ohm R.A."/>
            <person name="Salamov A.A."/>
            <person name="Grigoriev I.V."/>
            <person name="Spatafora J.W."/>
            <person name="Berbee M.L."/>
        </authorList>
    </citation>
    <scope>NUCLEOTIDE SEQUENCE [LARGE SCALE GENOMIC DNA]</scope>
    <source>
        <strain evidence="2 3">NRRL 1564</strain>
    </source>
</reference>
<accession>A0A2G5B2N5</accession>
<evidence type="ECO:0000313" key="3">
    <source>
        <dbReference type="Proteomes" id="UP000242474"/>
    </source>
</evidence>
<protein>
    <submittedName>
        <fullName evidence="2">ALDH-like protein</fullName>
    </submittedName>
</protein>
<dbReference type="PANTHER" id="PTHR43866:SF4">
    <property type="entry name" value="MALONATE-SEMIALDEHYDE DEHYDROGENASE"/>
    <property type="match status" value="1"/>
</dbReference>
<gene>
    <name evidence="2" type="ORF">COEREDRAFT_83622</name>
</gene>
<dbReference type="OrthoDB" id="310895at2759"/>
<dbReference type="EMBL" id="KZ303542">
    <property type="protein sequence ID" value="PIA13282.1"/>
    <property type="molecule type" value="Genomic_DNA"/>
</dbReference>
<dbReference type="GO" id="GO:0004491">
    <property type="term" value="F:methylmalonate-semialdehyde dehydrogenase (acylating, NAD) activity"/>
    <property type="evidence" value="ECO:0007669"/>
    <property type="project" value="InterPro"/>
</dbReference>
<dbReference type="InterPro" id="IPR010061">
    <property type="entry name" value="MeMal-semiAld_DH"/>
</dbReference>
<keyword evidence="3" id="KW-1185">Reference proteome</keyword>
<name>A0A2G5B2N5_COERN</name>
<dbReference type="Gene3D" id="3.40.605.10">
    <property type="entry name" value="Aldehyde Dehydrogenase, Chain A, domain 1"/>
    <property type="match status" value="1"/>
</dbReference>
<evidence type="ECO:0000313" key="2">
    <source>
        <dbReference type="EMBL" id="PIA13282.1"/>
    </source>
</evidence>
<organism evidence="2 3">
    <name type="scientific">Coemansia reversa (strain ATCC 12441 / NRRL 1564)</name>
    <dbReference type="NCBI Taxonomy" id="763665"/>
    <lineage>
        <taxon>Eukaryota</taxon>
        <taxon>Fungi</taxon>
        <taxon>Fungi incertae sedis</taxon>
        <taxon>Zoopagomycota</taxon>
        <taxon>Kickxellomycotina</taxon>
        <taxon>Kickxellomycetes</taxon>
        <taxon>Kickxellales</taxon>
        <taxon>Kickxellaceae</taxon>
        <taxon>Coemansia</taxon>
    </lineage>
</organism>
<dbReference type="GO" id="GO:0006210">
    <property type="term" value="P:thymine catabolic process"/>
    <property type="evidence" value="ECO:0007669"/>
    <property type="project" value="TreeGrafter"/>
</dbReference>
<dbReference type="Gene3D" id="3.40.309.10">
    <property type="entry name" value="Aldehyde Dehydrogenase, Chain A, domain 2"/>
    <property type="match status" value="1"/>
</dbReference>
<dbReference type="InterPro" id="IPR016162">
    <property type="entry name" value="Ald_DH_N"/>
</dbReference>
<dbReference type="SUPFAM" id="SSF53720">
    <property type="entry name" value="ALDH-like"/>
    <property type="match status" value="1"/>
</dbReference>